<sequence>MARERKAKGGGGGLPAWLITFSDIMTLLLTFFVLLNSMAVLDERRKLVVLGSIIGTFGEGTRSFDVLSTRDTRRSIEPGPMEDIGDLEPLKPMLWEDLSKDLSFAENRFVQIFSISSDVLFAPGSVTLTQQGADILARVAPVLMDAGFPILVGGHTSTLREELGERFSVQEERRVLDPSWNISLGRAMAVYRHLIGLGLPPDKLLLEAFGRYHPRHDNATPQGRRLNRRVDIVLDKRNQLEPRIERVLPAARRTRDDYEVGGFVFEVGRPTAPNATENR</sequence>
<evidence type="ECO:0000259" key="9">
    <source>
        <dbReference type="PROSITE" id="PS51123"/>
    </source>
</evidence>
<keyword evidence="5 8" id="KW-1133">Transmembrane helix</keyword>
<keyword evidence="3" id="KW-1003">Cell membrane</keyword>
<organism evidence="10 11">
    <name type="scientific">Alkalidesulfovibrio alkalitolerans DSM 16529</name>
    <dbReference type="NCBI Taxonomy" id="1121439"/>
    <lineage>
        <taxon>Bacteria</taxon>
        <taxon>Pseudomonadati</taxon>
        <taxon>Thermodesulfobacteriota</taxon>
        <taxon>Desulfovibrionia</taxon>
        <taxon>Desulfovibrionales</taxon>
        <taxon>Desulfovibrionaceae</taxon>
        <taxon>Alkalidesulfovibrio</taxon>
    </lineage>
</organism>
<reference evidence="10 11" key="1">
    <citation type="journal article" date="2013" name="Genome Announc.">
        <title>Draft genome sequences for three mercury-methylating, sulfate-reducing bacteria.</title>
        <authorList>
            <person name="Brown S.D."/>
            <person name="Hurt R.A.Jr."/>
            <person name="Gilmour C.C."/>
            <person name="Elias D.A."/>
        </authorList>
    </citation>
    <scope>NUCLEOTIDE SEQUENCE [LARGE SCALE GENOMIC DNA]</scope>
    <source>
        <strain evidence="10 11">DSM 16529</strain>
    </source>
</reference>
<accession>S7UQB3</accession>
<evidence type="ECO:0000256" key="3">
    <source>
        <dbReference type="ARBA" id="ARBA00022475"/>
    </source>
</evidence>
<dbReference type="PROSITE" id="PS51123">
    <property type="entry name" value="OMPA_2"/>
    <property type="match status" value="1"/>
</dbReference>
<dbReference type="AlphaFoldDB" id="S7UQB3"/>
<evidence type="ECO:0000256" key="1">
    <source>
        <dbReference type="ARBA" id="ARBA00004162"/>
    </source>
</evidence>
<dbReference type="PANTHER" id="PTHR30329:SF21">
    <property type="entry name" value="LIPOPROTEIN YIAD-RELATED"/>
    <property type="match status" value="1"/>
</dbReference>
<gene>
    <name evidence="10" type="ORF">dsat_2790</name>
</gene>
<keyword evidence="6 7" id="KW-0472">Membrane</keyword>
<dbReference type="InterPro" id="IPR050330">
    <property type="entry name" value="Bact_OuterMem_StrucFunc"/>
</dbReference>
<keyword evidence="11" id="KW-1185">Reference proteome</keyword>
<feature type="transmembrane region" description="Helical" evidence="8">
    <location>
        <begin position="14"/>
        <end position="35"/>
    </location>
</feature>
<dbReference type="CDD" id="cd07185">
    <property type="entry name" value="OmpA_C-like"/>
    <property type="match status" value="1"/>
</dbReference>
<evidence type="ECO:0000256" key="7">
    <source>
        <dbReference type="PROSITE-ProRule" id="PRU00473"/>
    </source>
</evidence>
<dbReference type="GO" id="GO:0005886">
    <property type="term" value="C:plasma membrane"/>
    <property type="evidence" value="ECO:0007669"/>
    <property type="project" value="UniProtKB-SubCell"/>
</dbReference>
<dbReference type="STRING" id="1121439.dsat_2790"/>
<dbReference type="InterPro" id="IPR006665">
    <property type="entry name" value="OmpA-like"/>
</dbReference>
<keyword evidence="4 8" id="KW-0812">Transmembrane</keyword>
<comment type="subcellular location">
    <subcellularLocation>
        <location evidence="1">Cell membrane</location>
        <topology evidence="1">Single-pass membrane protein</topology>
    </subcellularLocation>
</comment>
<dbReference type="eggNOG" id="COG1360">
    <property type="taxonomic scope" value="Bacteria"/>
</dbReference>
<evidence type="ECO:0000256" key="2">
    <source>
        <dbReference type="ARBA" id="ARBA00008914"/>
    </source>
</evidence>
<evidence type="ECO:0000256" key="8">
    <source>
        <dbReference type="SAM" id="Phobius"/>
    </source>
</evidence>
<feature type="domain" description="OmpA-like" evidence="9">
    <location>
        <begin position="108"/>
        <end position="238"/>
    </location>
</feature>
<evidence type="ECO:0000256" key="6">
    <source>
        <dbReference type="ARBA" id="ARBA00023136"/>
    </source>
</evidence>
<dbReference type="Gene3D" id="3.30.1330.60">
    <property type="entry name" value="OmpA-like domain"/>
    <property type="match status" value="1"/>
</dbReference>
<proteinExistence type="inferred from homology"/>
<dbReference type="PATRIC" id="fig|1121439.3.peg.1196"/>
<dbReference type="RefSeq" id="WP_020886674.1">
    <property type="nucleotide sequence ID" value="NZ_ATHI01000010.1"/>
</dbReference>
<dbReference type="Proteomes" id="UP000014975">
    <property type="component" value="Unassembled WGS sequence"/>
</dbReference>
<name>S7UQB3_9BACT</name>
<comment type="caution">
    <text evidence="10">The sequence shown here is derived from an EMBL/GenBank/DDBJ whole genome shotgun (WGS) entry which is preliminary data.</text>
</comment>
<comment type="similarity">
    <text evidence="2">Belongs to the MotB family.</text>
</comment>
<evidence type="ECO:0000256" key="4">
    <source>
        <dbReference type="ARBA" id="ARBA00022692"/>
    </source>
</evidence>
<dbReference type="InterPro" id="IPR025713">
    <property type="entry name" value="MotB-like_N_dom"/>
</dbReference>
<dbReference type="InterPro" id="IPR036737">
    <property type="entry name" value="OmpA-like_sf"/>
</dbReference>
<dbReference type="OrthoDB" id="5469916at2"/>
<evidence type="ECO:0000313" key="11">
    <source>
        <dbReference type="Proteomes" id="UP000014975"/>
    </source>
</evidence>
<protein>
    <submittedName>
        <fullName evidence="10">OmpA/MotB domain protein</fullName>
    </submittedName>
</protein>
<dbReference type="SUPFAM" id="SSF103088">
    <property type="entry name" value="OmpA-like"/>
    <property type="match status" value="1"/>
</dbReference>
<dbReference type="EMBL" id="ATHI01000010">
    <property type="protein sequence ID" value="EPR34508.1"/>
    <property type="molecule type" value="Genomic_DNA"/>
</dbReference>
<dbReference type="Pfam" id="PF13677">
    <property type="entry name" value="MotB_plug"/>
    <property type="match status" value="1"/>
</dbReference>
<dbReference type="PANTHER" id="PTHR30329">
    <property type="entry name" value="STATOR ELEMENT OF FLAGELLAR MOTOR COMPLEX"/>
    <property type="match status" value="1"/>
</dbReference>
<dbReference type="Pfam" id="PF00691">
    <property type="entry name" value="OmpA"/>
    <property type="match status" value="1"/>
</dbReference>
<evidence type="ECO:0000313" key="10">
    <source>
        <dbReference type="EMBL" id="EPR34508.1"/>
    </source>
</evidence>
<evidence type="ECO:0000256" key="5">
    <source>
        <dbReference type="ARBA" id="ARBA00022989"/>
    </source>
</evidence>